<dbReference type="Proteomes" id="UP000236621">
    <property type="component" value="Unassembled WGS sequence"/>
</dbReference>
<dbReference type="PANTHER" id="PTHR22762:SF67">
    <property type="entry name" value="ALPHA_BETA-GLUCOSIDASE AGDC-RELATED"/>
    <property type="match status" value="1"/>
</dbReference>
<evidence type="ECO:0000256" key="18">
    <source>
        <dbReference type="SAM" id="MobiDB-lite"/>
    </source>
</evidence>
<feature type="signal peptide" evidence="19">
    <location>
        <begin position="1"/>
        <end position="15"/>
    </location>
</feature>
<dbReference type="Gene3D" id="3.20.20.80">
    <property type="entry name" value="Glycosidases"/>
    <property type="match status" value="2"/>
</dbReference>
<dbReference type="CDD" id="cd06602">
    <property type="entry name" value="GH31_MGAM_SI_GAA"/>
    <property type="match status" value="1"/>
</dbReference>
<evidence type="ECO:0000256" key="11">
    <source>
        <dbReference type="ARBA" id="ARBA00023180"/>
    </source>
</evidence>
<evidence type="ECO:0000256" key="9">
    <source>
        <dbReference type="ARBA" id="ARBA00022729"/>
    </source>
</evidence>
<dbReference type="Pfam" id="PF13802">
    <property type="entry name" value="Gal_mutarotas_2"/>
    <property type="match status" value="1"/>
</dbReference>
<dbReference type="InterPro" id="IPR013780">
    <property type="entry name" value="Glyco_hydro_b"/>
</dbReference>
<dbReference type="GO" id="GO:0008422">
    <property type="term" value="F:beta-glucosidase activity"/>
    <property type="evidence" value="ECO:0007669"/>
    <property type="project" value="UniProtKB-EC"/>
</dbReference>
<keyword evidence="13 17" id="KW-0326">Glycosidase</keyword>
<evidence type="ECO:0000313" key="24">
    <source>
        <dbReference type="Proteomes" id="UP000236621"/>
    </source>
</evidence>
<proteinExistence type="inferred from homology"/>
<evidence type="ECO:0000256" key="6">
    <source>
        <dbReference type="ARBA" id="ARBA00012744"/>
    </source>
</evidence>
<evidence type="ECO:0000256" key="7">
    <source>
        <dbReference type="ARBA" id="ARBA00014002"/>
    </source>
</evidence>
<dbReference type="STRING" id="45235.A0A2K3QCJ3"/>
<dbReference type="Gene3D" id="2.60.40.1180">
    <property type="entry name" value="Golgi alpha-mannosidase II"/>
    <property type="match status" value="2"/>
</dbReference>
<dbReference type="EC" id="3.2.1.20" evidence="5"/>
<dbReference type="SUPFAM" id="SSF51011">
    <property type="entry name" value="Glycosyl hydrolase domain"/>
    <property type="match status" value="1"/>
</dbReference>
<keyword evidence="8" id="KW-0964">Secreted</keyword>
<comment type="caution">
    <text evidence="23">The sequence shown here is derived from an EMBL/GenBank/DDBJ whole genome shotgun (WGS) entry which is preliminary data.</text>
</comment>
<evidence type="ECO:0000313" key="23">
    <source>
        <dbReference type="EMBL" id="PNY25265.1"/>
    </source>
</evidence>
<dbReference type="InterPro" id="IPR048395">
    <property type="entry name" value="Glyco_hydro_31_C"/>
</dbReference>
<sequence length="912" mass="101145">MRFWSGLLYAGAASAASLDACPGYQASNVQTSDSGLTADLQLAGPACNTYGTDLVNLTLTVQYETDDRIHVKIEDQANNVYQVPESVFPRPGGSSSAASNQLRFGYTASPFSFNITRASTNEILFDTSAASLVFESQYLRLRTNLPTDPYLYGLGEHSDPLRLLTTGYTRTFWNQDAFHLPALSNLYGTHPIYLEQRDTGAHGVFLLNSNGMDIVIDKTPDGKQYLEYNAVGGVFDFWFVAGPSPIEVAEQYGEVSGTPVMQPYWSLGFHQCRYGYRDAFEVAEVITNYSRAGIPLETMWTDIDYMEGRRVFTLDPDRFSLGMMREVVDHLHNNTQHYIMMVDPAVAYQDYLPFNDGVPKDAFLRHDNGSLWLGVVWPGVTVFPDWFSEDVQTYWNGEFQRFFDKDAGVDIDGLWIDMNEPSNFPCDFPCDNPFQAASTGFFPPTPPPVRQAPRVNPGWSCAFQPAGTPCQSLPPVPQLPEVAPLGSRPLQSVLDSLPSRDLSKTRTDGDRKGLPGRDLLFPKYSIQNKQGGLSNHTINTDVHHQNGLAMYDTHNMYGGMMSLASRNAMLSRRPSVRPLIITRSTFSGAGSKVGHWTGDNMSTFDHYRNSIRELLGFTAIYQFFMVGADVCGYSGAPVEELCARWASLGAFSPFYRNHKSMDDASQEFYRWDTVASSARKAIDARYRLLDYIYTAMYRSNTHGTPALLPVFYLYPQDKATWALELQYFYGPGLLVAPVTDQGSTQVQIYLPNGLFYDYFSHQPIAGEAANHTIMGQDITMIPLIIRGGVILPARANSTMTVSALRNQDFELLIPVDENGKAEGELYMDDGESLDVGGNFSLIHFAYAGGVLSYNGTYNYNNPPTVSKITLVGSECHTTPGLRSHSLGGSRDCSQTMDVNLKLDSGGTVNVVV</sequence>
<dbReference type="AlphaFoldDB" id="A0A2K3QCJ3"/>
<evidence type="ECO:0000256" key="14">
    <source>
        <dbReference type="ARBA" id="ARBA00023316"/>
    </source>
</evidence>
<dbReference type="InterPro" id="IPR011013">
    <property type="entry name" value="Gal_mutarotase_sf_dom"/>
</dbReference>
<dbReference type="InterPro" id="IPR000322">
    <property type="entry name" value="Glyco_hydro_31_TIM"/>
</dbReference>
<evidence type="ECO:0000259" key="20">
    <source>
        <dbReference type="Pfam" id="PF01055"/>
    </source>
</evidence>
<keyword evidence="12" id="KW-0119">Carbohydrate metabolism</keyword>
<evidence type="ECO:0000259" key="22">
    <source>
        <dbReference type="Pfam" id="PF21365"/>
    </source>
</evidence>
<comment type="catalytic activity">
    <reaction evidence="2">
        <text>Hydrolysis of terminal, non-reducing (1-&gt;4)-linked alpha-D-glucose residues with release of alpha-D-glucose.</text>
        <dbReference type="EC" id="3.2.1.20"/>
    </reaction>
</comment>
<dbReference type="Pfam" id="PF21365">
    <property type="entry name" value="Glyco_hydro_31_3rd"/>
    <property type="match status" value="1"/>
</dbReference>
<accession>A0A2K3QCJ3</accession>
<dbReference type="EC" id="3.2.1.21" evidence="6"/>
<dbReference type="Gene3D" id="2.60.40.1760">
    <property type="entry name" value="glycosyl hydrolase (family 31)"/>
    <property type="match status" value="1"/>
</dbReference>
<evidence type="ECO:0000259" key="21">
    <source>
        <dbReference type="Pfam" id="PF13802"/>
    </source>
</evidence>
<feature type="chain" id="PRO_5014328002" description="Probable alpha/beta-glucosidase agdC" evidence="19">
    <location>
        <begin position="16"/>
        <end position="912"/>
    </location>
</feature>
<dbReference type="PROSITE" id="PS00129">
    <property type="entry name" value="GLYCOSYL_HYDROL_F31_1"/>
    <property type="match status" value="1"/>
</dbReference>
<feature type="domain" description="Glycosyl hydrolase family 31 C-terminal" evidence="22">
    <location>
        <begin position="703"/>
        <end position="791"/>
    </location>
</feature>
<comment type="function">
    <text evidence="16">Glucosidase involved in the degradation of cellulosic biomass. Has both alpha- and beta-glucosidase activity.</text>
</comment>
<protein>
    <recommendedName>
        <fullName evidence="7">Probable alpha/beta-glucosidase agdC</fullName>
        <ecNumber evidence="5">3.2.1.20</ecNumber>
        <ecNumber evidence="6">3.2.1.21</ecNumber>
    </recommendedName>
</protein>
<evidence type="ECO:0000256" key="13">
    <source>
        <dbReference type="ARBA" id="ARBA00023295"/>
    </source>
</evidence>
<evidence type="ECO:0000256" key="5">
    <source>
        <dbReference type="ARBA" id="ARBA00012741"/>
    </source>
</evidence>
<feature type="region of interest" description="Disordered" evidence="18">
    <location>
        <begin position="491"/>
        <end position="516"/>
    </location>
</feature>
<dbReference type="GO" id="GO:0005576">
    <property type="term" value="C:extracellular region"/>
    <property type="evidence" value="ECO:0007669"/>
    <property type="project" value="UniProtKB-SubCell"/>
</dbReference>
<dbReference type="GO" id="GO:0071555">
    <property type="term" value="P:cell wall organization"/>
    <property type="evidence" value="ECO:0007669"/>
    <property type="project" value="UniProtKB-KW"/>
</dbReference>
<evidence type="ECO:0000256" key="16">
    <source>
        <dbReference type="ARBA" id="ARBA00025512"/>
    </source>
</evidence>
<keyword evidence="24" id="KW-1185">Reference proteome</keyword>
<dbReference type="SUPFAM" id="SSF74650">
    <property type="entry name" value="Galactose mutarotase-like"/>
    <property type="match status" value="1"/>
</dbReference>
<comment type="catalytic activity">
    <reaction evidence="1">
        <text>Hydrolysis of terminal, non-reducing beta-D-glucosyl residues with release of beta-D-glucose.</text>
        <dbReference type="EC" id="3.2.1.21"/>
    </reaction>
</comment>
<comment type="subcellular location">
    <subcellularLocation>
        <location evidence="3">Secreted</location>
    </subcellularLocation>
</comment>
<evidence type="ECO:0000256" key="10">
    <source>
        <dbReference type="ARBA" id="ARBA00022801"/>
    </source>
</evidence>
<evidence type="ECO:0000256" key="19">
    <source>
        <dbReference type="SAM" id="SignalP"/>
    </source>
</evidence>
<keyword evidence="9 19" id="KW-0732">Signal</keyword>
<dbReference type="GO" id="GO:0000272">
    <property type="term" value="P:polysaccharide catabolic process"/>
    <property type="evidence" value="ECO:0007669"/>
    <property type="project" value="UniProtKB-KW"/>
</dbReference>
<evidence type="ECO:0000256" key="4">
    <source>
        <dbReference type="ARBA" id="ARBA00007806"/>
    </source>
</evidence>
<evidence type="ECO:0000256" key="3">
    <source>
        <dbReference type="ARBA" id="ARBA00004613"/>
    </source>
</evidence>
<feature type="compositionally biased region" description="Basic and acidic residues" evidence="18">
    <location>
        <begin position="501"/>
        <end position="515"/>
    </location>
</feature>
<dbReference type="OrthoDB" id="5839090at2759"/>
<dbReference type="PANTHER" id="PTHR22762">
    <property type="entry name" value="ALPHA-GLUCOSIDASE"/>
    <property type="match status" value="1"/>
</dbReference>
<dbReference type="Pfam" id="PF01055">
    <property type="entry name" value="Glyco_hydro_31_2nd"/>
    <property type="match status" value="1"/>
</dbReference>
<name>A0A2K3QCJ3_9HYPO</name>
<dbReference type="SUPFAM" id="SSF51445">
    <property type="entry name" value="(Trans)glycosidases"/>
    <property type="match status" value="1"/>
</dbReference>
<evidence type="ECO:0000256" key="8">
    <source>
        <dbReference type="ARBA" id="ARBA00022525"/>
    </source>
</evidence>
<keyword evidence="11" id="KW-0325">Glycoprotein</keyword>
<evidence type="ECO:0000256" key="12">
    <source>
        <dbReference type="ARBA" id="ARBA00023277"/>
    </source>
</evidence>
<dbReference type="InterPro" id="IPR025887">
    <property type="entry name" value="Glyco_hydro_31_N_dom"/>
</dbReference>
<evidence type="ECO:0000256" key="15">
    <source>
        <dbReference type="ARBA" id="ARBA00023326"/>
    </source>
</evidence>
<gene>
    <name evidence="23" type="ORF">TCAP_04797</name>
</gene>
<dbReference type="GO" id="GO:0004558">
    <property type="term" value="F:alpha-1,4-glucosidase activity"/>
    <property type="evidence" value="ECO:0007669"/>
    <property type="project" value="UniProtKB-EC"/>
</dbReference>
<keyword evidence="10 17" id="KW-0378">Hydrolase</keyword>
<evidence type="ECO:0000256" key="17">
    <source>
        <dbReference type="RuleBase" id="RU361185"/>
    </source>
</evidence>
<comment type="similarity">
    <text evidence="4 17">Belongs to the glycosyl hydrolase 31 family.</text>
</comment>
<dbReference type="PROSITE" id="PS00707">
    <property type="entry name" value="GLYCOSYL_HYDROL_F31_2"/>
    <property type="match status" value="1"/>
</dbReference>
<dbReference type="EMBL" id="NRSZ01000785">
    <property type="protein sequence ID" value="PNY25265.1"/>
    <property type="molecule type" value="Genomic_DNA"/>
</dbReference>
<organism evidence="23 24">
    <name type="scientific">Tolypocladium capitatum</name>
    <dbReference type="NCBI Taxonomy" id="45235"/>
    <lineage>
        <taxon>Eukaryota</taxon>
        <taxon>Fungi</taxon>
        <taxon>Dikarya</taxon>
        <taxon>Ascomycota</taxon>
        <taxon>Pezizomycotina</taxon>
        <taxon>Sordariomycetes</taxon>
        <taxon>Hypocreomycetidae</taxon>
        <taxon>Hypocreales</taxon>
        <taxon>Ophiocordycipitaceae</taxon>
        <taxon>Tolypocladium</taxon>
    </lineage>
</organism>
<feature type="domain" description="Glycoside hydrolase family 31 N-terminal" evidence="21">
    <location>
        <begin position="98"/>
        <end position="211"/>
    </location>
</feature>
<dbReference type="InterPro" id="IPR030459">
    <property type="entry name" value="Glyco_hydro_31_CS"/>
</dbReference>
<dbReference type="InterPro" id="IPR017853">
    <property type="entry name" value="GH"/>
</dbReference>
<dbReference type="CDD" id="cd14752">
    <property type="entry name" value="GH31_N"/>
    <property type="match status" value="1"/>
</dbReference>
<dbReference type="InterPro" id="IPR030458">
    <property type="entry name" value="Glyco_hydro_31_AS"/>
</dbReference>
<evidence type="ECO:0000256" key="1">
    <source>
        <dbReference type="ARBA" id="ARBA00000448"/>
    </source>
</evidence>
<keyword evidence="14" id="KW-0961">Cell wall biogenesis/degradation</keyword>
<feature type="domain" description="Glycoside hydrolase family 31 TIM barrel" evidence="20">
    <location>
        <begin position="259"/>
        <end position="695"/>
    </location>
</feature>
<dbReference type="GO" id="GO:0030246">
    <property type="term" value="F:carbohydrate binding"/>
    <property type="evidence" value="ECO:0007669"/>
    <property type="project" value="InterPro"/>
</dbReference>
<evidence type="ECO:0000256" key="2">
    <source>
        <dbReference type="ARBA" id="ARBA00001657"/>
    </source>
</evidence>
<reference evidence="23 24" key="1">
    <citation type="submission" date="2017-08" db="EMBL/GenBank/DDBJ databases">
        <title>Harnessing the power of phylogenomics to disentangle the directionality and signatures of interkingdom host jumping in the parasitic fungal genus Tolypocladium.</title>
        <authorList>
            <person name="Quandt C.A."/>
            <person name="Patterson W."/>
            <person name="Spatafora J.W."/>
        </authorList>
    </citation>
    <scope>NUCLEOTIDE SEQUENCE [LARGE SCALE GENOMIC DNA]</scope>
    <source>
        <strain evidence="23 24">CBS 113982</strain>
    </source>
</reference>
<keyword evidence="15" id="KW-0624">Polysaccharide degradation</keyword>